<reference evidence="1" key="1">
    <citation type="journal article" date="2013" name="Extremophiles">
        <title>Proteinivorax tanatarense gen. nov., sp. nov., an anaerobic, haloalkaliphilic, proteolytic bacterium isolated from a decaying algal bloom, and proposal of Proteinivoraceae fam. nov.</title>
        <authorList>
            <person name="Kevbrin V."/>
            <person name="Boltyanskaya Y."/>
            <person name="Zhilina T."/>
            <person name="Kolganova T."/>
            <person name="Lavrentjeva E."/>
            <person name="Kuznetsov B."/>
        </authorList>
    </citation>
    <scope>NUCLEOTIDE SEQUENCE</scope>
    <source>
        <strain evidence="1">Z-910T</strain>
    </source>
</reference>
<evidence type="ECO:0000313" key="1">
    <source>
        <dbReference type="EMBL" id="XBX74651.1"/>
    </source>
</evidence>
<proteinExistence type="predicted"/>
<organism evidence="1">
    <name type="scientific">Proteinivorax tanatarense</name>
    <dbReference type="NCBI Taxonomy" id="1260629"/>
    <lineage>
        <taxon>Bacteria</taxon>
        <taxon>Bacillati</taxon>
        <taxon>Bacillota</taxon>
        <taxon>Clostridia</taxon>
        <taxon>Eubacteriales</taxon>
        <taxon>Proteinivoracaceae</taxon>
        <taxon>Proteinivorax</taxon>
    </lineage>
</organism>
<accession>A0AAU7VKL9</accession>
<dbReference type="RefSeq" id="WP_350343400.1">
    <property type="nucleotide sequence ID" value="NZ_CP158367.1"/>
</dbReference>
<protein>
    <submittedName>
        <fullName evidence="1">Uncharacterized protein</fullName>
    </submittedName>
</protein>
<dbReference type="EMBL" id="CP158367">
    <property type="protein sequence ID" value="XBX74651.1"/>
    <property type="molecule type" value="Genomic_DNA"/>
</dbReference>
<gene>
    <name evidence="1" type="ORF">PRVXT_002709</name>
</gene>
<reference evidence="1" key="2">
    <citation type="submission" date="2024-06" db="EMBL/GenBank/DDBJ databases">
        <authorList>
            <person name="Petrova K.O."/>
            <person name="Toshchakov S.V."/>
            <person name="Boltjanskaja Y.V."/>
            <person name="Kevbrin V."/>
        </authorList>
    </citation>
    <scope>NUCLEOTIDE SEQUENCE</scope>
    <source>
        <strain evidence="1">Z-910T</strain>
    </source>
</reference>
<name>A0AAU7VKL9_9FIRM</name>
<dbReference type="AlphaFoldDB" id="A0AAU7VKL9"/>
<sequence>MSFFLIAGCIGKEEVTIAQDPHIAQDYEYLKKVSDLVLIGEIEEKLDYATVNDYRGQVYRVRVSDYLVVDNDNREFVDIILLKENKAGDRFVDHKLQIEANVGENVILFLSEFGDYYSGAAMPWYGIVDDQEIVEVRVPEKLDSLAKEFEGVSVKELLLE</sequence>